<feature type="signal peptide" evidence="1">
    <location>
        <begin position="1"/>
        <end position="23"/>
    </location>
</feature>
<dbReference type="RefSeq" id="WP_137090055.1">
    <property type="nucleotide sequence ID" value="NZ_CP028923.1"/>
</dbReference>
<evidence type="ECO:0000313" key="2">
    <source>
        <dbReference type="EMBL" id="QCK14465.1"/>
    </source>
</evidence>
<feature type="chain" id="PRO_5020477653" description="Outer membrane protein beta-barrel domain-containing protein" evidence="1">
    <location>
        <begin position="24"/>
        <end position="264"/>
    </location>
</feature>
<dbReference type="EMBL" id="CP028923">
    <property type="protein sequence ID" value="QCK14465.1"/>
    <property type="molecule type" value="Genomic_DNA"/>
</dbReference>
<reference evidence="2 3" key="1">
    <citation type="submission" date="2018-04" db="EMBL/GenBank/DDBJ databases">
        <title>Complete genome uncultured novel isolate.</title>
        <authorList>
            <person name="Merlino G."/>
        </authorList>
    </citation>
    <scope>NUCLEOTIDE SEQUENCE [LARGE SCALE GENOMIC DNA]</scope>
    <source>
        <strain evidence="3">R1DC9</strain>
    </source>
</reference>
<keyword evidence="3" id="KW-1185">Reference proteome</keyword>
<protein>
    <recommendedName>
        <fullName evidence="4">Outer membrane protein beta-barrel domain-containing protein</fullName>
    </recommendedName>
</protein>
<proteinExistence type="predicted"/>
<gene>
    <name evidence="2" type="ORF">DCC35_06780</name>
</gene>
<accession>A0A4D7JUD5</accession>
<dbReference type="Proteomes" id="UP000298616">
    <property type="component" value="Chromosome"/>
</dbReference>
<evidence type="ECO:0000256" key="1">
    <source>
        <dbReference type="SAM" id="SignalP"/>
    </source>
</evidence>
<evidence type="ECO:0008006" key="4">
    <source>
        <dbReference type="Google" id="ProtNLM"/>
    </source>
</evidence>
<keyword evidence="1" id="KW-0732">Signal</keyword>
<organism evidence="2 3">
    <name type="scientific">Mangrovivirga cuniculi</name>
    <dbReference type="NCBI Taxonomy" id="2715131"/>
    <lineage>
        <taxon>Bacteria</taxon>
        <taxon>Pseudomonadati</taxon>
        <taxon>Bacteroidota</taxon>
        <taxon>Cytophagia</taxon>
        <taxon>Cytophagales</taxon>
        <taxon>Mangrovivirgaceae</taxon>
        <taxon>Mangrovivirga</taxon>
    </lineage>
</organism>
<dbReference type="KEGG" id="fpf:DCC35_06780"/>
<dbReference type="AlphaFoldDB" id="A0A4D7JUD5"/>
<sequence length="264" mass="30278">MKMNKFLLLFVSLLIFSGKTTIAQVSMEIYSGYSLSMNPEEQFGITGMIDSVAQNKPSKVPNGRGMNIGLKIEYRLNTTLSVAIDAKTQLFTGHEYFNDVSEYFNCDCNSFMIMGSYGSNKFYNNSYYISPLLKIYHPLNEQIEFAFSFGATMAFSKQYQRQSYSYYDFYFDTYENHEIKRSLTSKMNLGIKSGIELNYDLNDNLSLVSSISIINISFHYTEGQLLDRKIDGQKDNSANYEITESDIRQDFSQIGLNIGLQYIL</sequence>
<dbReference type="Gene3D" id="2.40.160.60">
    <property type="entry name" value="Outer membrane protein transport protein (OMPP1/FadL/TodX)"/>
    <property type="match status" value="1"/>
</dbReference>
<name>A0A4D7JUD5_9BACT</name>
<evidence type="ECO:0000313" key="3">
    <source>
        <dbReference type="Proteomes" id="UP000298616"/>
    </source>
</evidence>